<evidence type="ECO:0000256" key="6">
    <source>
        <dbReference type="ARBA" id="ARBA00022643"/>
    </source>
</evidence>
<keyword evidence="10" id="KW-1185">Reference proteome</keyword>
<evidence type="ECO:0000256" key="4">
    <source>
        <dbReference type="ARBA" id="ARBA00022448"/>
    </source>
</evidence>
<dbReference type="EMBL" id="JAFLWD010000003">
    <property type="protein sequence ID" value="MBO0439026.1"/>
    <property type="molecule type" value="Genomic_DNA"/>
</dbReference>
<dbReference type="Pfam" id="PF00258">
    <property type="entry name" value="Flavodoxin_1"/>
    <property type="match status" value="1"/>
</dbReference>
<dbReference type="RefSeq" id="WP_207111135.1">
    <property type="nucleotide sequence ID" value="NZ_JAFLWD010000003.1"/>
</dbReference>
<comment type="caution">
    <text evidence="9">The sequence shown here is derived from an EMBL/GenBank/DDBJ whole genome shotgun (WGS) entry which is preliminary data.</text>
</comment>
<proteinExistence type="inferred from homology"/>
<evidence type="ECO:0000256" key="5">
    <source>
        <dbReference type="ARBA" id="ARBA00022630"/>
    </source>
</evidence>
<evidence type="ECO:0000256" key="2">
    <source>
        <dbReference type="ARBA" id="ARBA00003297"/>
    </source>
</evidence>
<organism evidence="9 10">
    <name type="scientific">Candidatus Enterococcus ikei</name>
    <dbReference type="NCBI Taxonomy" id="2815326"/>
    <lineage>
        <taxon>Bacteria</taxon>
        <taxon>Bacillati</taxon>
        <taxon>Bacillota</taxon>
        <taxon>Bacilli</taxon>
        <taxon>Lactobacillales</taxon>
        <taxon>Enterococcaceae</taxon>
        <taxon>Enterococcus</taxon>
    </lineage>
</organism>
<keyword evidence="6" id="KW-0288">FMN</keyword>
<dbReference type="PANTHER" id="PTHR42809">
    <property type="entry name" value="FLAVODOXIN 2"/>
    <property type="match status" value="1"/>
</dbReference>
<evidence type="ECO:0000313" key="10">
    <source>
        <dbReference type="Proteomes" id="UP000664632"/>
    </source>
</evidence>
<evidence type="ECO:0000259" key="8">
    <source>
        <dbReference type="PROSITE" id="PS50902"/>
    </source>
</evidence>
<evidence type="ECO:0000256" key="1">
    <source>
        <dbReference type="ARBA" id="ARBA00001917"/>
    </source>
</evidence>
<gene>
    <name evidence="9" type="ORF">JZO69_01445</name>
</gene>
<dbReference type="Gene3D" id="3.40.50.360">
    <property type="match status" value="1"/>
</dbReference>
<dbReference type="Proteomes" id="UP000664632">
    <property type="component" value="Unassembled WGS sequence"/>
</dbReference>
<keyword evidence="5" id="KW-0285">Flavoprotein</keyword>
<accession>A0ABS3GW76</accession>
<keyword evidence="4" id="KW-0813">Transport</keyword>
<dbReference type="PROSITE" id="PS50902">
    <property type="entry name" value="FLAVODOXIN_LIKE"/>
    <property type="match status" value="1"/>
</dbReference>
<dbReference type="SUPFAM" id="SSF52218">
    <property type="entry name" value="Flavoproteins"/>
    <property type="match status" value="1"/>
</dbReference>
<comment type="similarity">
    <text evidence="3">Belongs to the flavodoxin family.</text>
</comment>
<reference evidence="9 10" key="1">
    <citation type="submission" date="2021-03" db="EMBL/GenBank/DDBJ databases">
        <title>Enterococcal diversity collection.</title>
        <authorList>
            <person name="Gilmore M.S."/>
            <person name="Schwartzman J."/>
            <person name="Van Tyne D."/>
            <person name="Martin M."/>
            <person name="Earl A.M."/>
            <person name="Manson A.L."/>
            <person name="Straub T."/>
            <person name="Salamzade R."/>
            <person name="Saavedra J."/>
            <person name="Lebreton F."/>
            <person name="Prichula J."/>
            <person name="Schaufler K."/>
            <person name="Gaca A."/>
            <person name="Sgardioli B."/>
            <person name="Wagenaar J."/>
            <person name="Strong T."/>
        </authorList>
    </citation>
    <scope>NUCLEOTIDE SEQUENCE [LARGE SCALE GENOMIC DNA]</scope>
    <source>
        <strain evidence="9 10">DIV0869a</strain>
    </source>
</reference>
<evidence type="ECO:0000256" key="7">
    <source>
        <dbReference type="ARBA" id="ARBA00022982"/>
    </source>
</evidence>
<dbReference type="InterPro" id="IPR008254">
    <property type="entry name" value="Flavodoxin/NO_synth"/>
</dbReference>
<sequence>MKSVVILYASITGNNEIIADKLFSLLSETVDTVDIFEIDSIDIDDIKIYDKIIFCMYTYDLGVIPYEAEDIFESLEDIHLSEKKFAVCGSGDIDYGEYYCKAVDIFEDKLVRCGAKKMIESLKINLTPSESDLAEIKLFAKRIIAFE</sequence>
<evidence type="ECO:0000256" key="3">
    <source>
        <dbReference type="ARBA" id="ARBA00005267"/>
    </source>
</evidence>
<dbReference type="InterPro" id="IPR050619">
    <property type="entry name" value="Flavodoxin"/>
</dbReference>
<feature type="domain" description="Flavodoxin-like" evidence="8">
    <location>
        <begin position="4"/>
        <end position="144"/>
    </location>
</feature>
<protein>
    <submittedName>
        <fullName evidence="9">Flavodoxin domain-containing protein</fullName>
    </submittedName>
</protein>
<name>A0ABS3GW76_9ENTE</name>
<keyword evidence="7" id="KW-0249">Electron transport</keyword>
<dbReference type="InterPro" id="IPR029039">
    <property type="entry name" value="Flavoprotein-like_sf"/>
</dbReference>
<evidence type="ECO:0000313" key="9">
    <source>
        <dbReference type="EMBL" id="MBO0439026.1"/>
    </source>
</evidence>
<dbReference type="PANTHER" id="PTHR42809:SF1">
    <property type="entry name" value="FLAVODOXIN 1"/>
    <property type="match status" value="1"/>
</dbReference>
<comment type="function">
    <text evidence="2">Low-potential electron donor to a number of redox enzymes.</text>
</comment>
<comment type="cofactor">
    <cofactor evidence="1">
        <name>FMN</name>
        <dbReference type="ChEBI" id="CHEBI:58210"/>
    </cofactor>
</comment>